<gene>
    <name evidence="5" type="ORF">J21TS3_13720</name>
</gene>
<dbReference type="Pfam" id="PF12833">
    <property type="entry name" value="HTH_18"/>
    <property type="match status" value="1"/>
</dbReference>
<dbReference type="InterPro" id="IPR018060">
    <property type="entry name" value="HTH_AraC"/>
</dbReference>
<evidence type="ECO:0000256" key="2">
    <source>
        <dbReference type="ARBA" id="ARBA00023125"/>
    </source>
</evidence>
<dbReference type="PANTHER" id="PTHR46796">
    <property type="entry name" value="HTH-TYPE TRANSCRIPTIONAL ACTIVATOR RHAS-RELATED"/>
    <property type="match status" value="1"/>
</dbReference>
<evidence type="ECO:0000259" key="4">
    <source>
        <dbReference type="PROSITE" id="PS01124"/>
    </source>
</evidence>
<dbReference type="SMART" id="SM00342">
    <property type="entry name" value="HTH_ARAC"/>
    <property type="match status" value="1"/>
</dbReference>
<accession>A0ABQ4LTF0</accession>
<feature type="domain" description="HTH araC/xylS-type" evidence="4">
    <location>
        <begin position="39"/>
        <end position="141"/>
    </location>
</feature>
<reference evidence="5 6" key="1">
    <citation type="submission" date="2021-03" db="EMBL/GenBank/DDBJ databases">
        <title>Antimicrobial resistance genes in bacteria isolated from Japanese honey, and their potential for conferring macrolide and lincosamide resistance in the American foulbrood pathogen Paenibacillus larvae.</title>
        <authorList>
            <person name="Okamoto M."/>
            <person name="Kumagai M."/>
            <person name="Kanamori H."/>
            <person name="Takamatsu D."/>
        </authorList>
    </citation>
    <scope>NUCLEOTIDE SEQUENCE [LARGE SCALE GENOMIC DNA]</scope>
    <source>
        <strain evidence="5 6">J21TS3</strain>
    </source>
</reference>
<proteinExistence type="predicted"/>
<dbReference type="PROSITE" id="PS01124">
    <property type="entry name" value="HTH_ARAC_FAMILY_2"/>
    <property type="match status" value="1"/>
</dbReference>
<dbReference type="InterPro" id="IPR050204">
    <property type="entry name" value="AraC_XylS_family_regulators"/>
</dbReference>
<dbReference type="EMBL" id="BORW01000004">
    <property type="protein sequence ID" value="GIO66551.1"/>
    <property type="molecule type" value="Genomic_DNA"/>
</dbReference>
<evidence type="ECO:0000256" key="3">
    <source>
        <dbReference type="ARBA" id="ARBA00023163"/>
    </source>
</evidence>
<dbReference type="Gene3D" id="1.10.10.60">
    <property type="entry name" value="Homeodomain-like"/>
    <property type="match status" value="1"/>
</dbReference>
<evidence type="ECO:0000313" key="5">
    <source>
        <dbReference type="EMBL" id="GIO66551.1"/>
    </source>
</evidence>
<dbReference type="PANTHER" id="PTHR46796:SF13">
    <property type="entry name" value="HTH-TYPE TRANSCRIPTIONAL ACTIVATOR RHAS"/>
    <property type="match status" value="1"/>
</dbReference>
<keyword evidence="1" id="KW-0805">Transcription regulation</keyword>
<name>A0ABQ4LTF0_9BACL</name>
<sequence>MPHAEELLRSIAEQASLEDRVRAFERYYLNHFNEALQINPLINYLTEKIISCHGTLNVNELSRETGYSTRYILKAFEKHVGLPPKLFSRIIRFQHVIQLLENNQYGQTLDHIYELGYFDQNHFIKDFKNFSLLTPKKYVQHIADRSY</sequence>
<keyword evidence="2" id="KW-0238">DNA-binding</keyword>
<keyword evidence="3" id="KW-0804">Transcription</keyword>
<keyword evidence="6" id="KW-1185">Reference proteome</keyword>
<evidence type="ECO:0000256" key="1">
    <source>
        <dbReference type="ARBA" id="ARBA00023015"/>
    </source>
</evidence>
<dbReference type="Proteomes" id="UP000680638">
    <property type="component" value="Unassembled WGS sequence"/>
</dbReference>
<evidence type="ECO:0000313" key="6">
    <source>
        <dbReference type="Proteomes" id="UP000680638"/>
    </source>
</evidence>
<protein>
    <recommendedName>
        <fullName evidence="4">HTH araC/xylS-type domain-containing protein</fullName>
    </recommendedName>
</protein>
<organism evidence="5 6">
    <name type="scientific">Paenibacillus cookii</name>
    <dbReference type="NCBI Taxonomy" id="157839"/>
    <lineage>
        <taxon>Bacteria</taxon>
        <taxon>Bacillati</taxon>
        <taxon>Bacillota</taxon>
        <taxon>Bacilli</taxon>
        <taxon>Bacillales</taxon>
        <taxon>Paenibacillaceae</taxon>
        <taxon>Paenibacillus</taxon>
    </lineage>
</organism>
<comment type="caution">
    <text evidence="5">The sequence shown here is derived from an EMBL/GenBank/DDBJ whole genome shotgun (WGS) entry which is preliminary data.</text>
</comment>